<feature type="transmembrane region" description="Helical" evidence="1">
    <location>
        <begin position="48"/>
        <end position="73"/>
    </location>
</feature>
<dbReference type="AlphaFoldDB" id="A0A1H3Q145"/>
<evidence type="ECO:0000313" key="3">
    <source>
        <dbReference type="Proteomes" id="UP000198891"/>
    </source>
</evidence>
<name>A0A1H3Q145_9MICO</name>
<keyword evidence="3" id="KW-1185">Reference proteome</keyword>
<gene>
    <name evidence="2" type="ORF">SAMN05216554_2232</name>
</gene>
<keyword evidence="1" id="KW-0812">Transmembrane</keyword>
<evidence type="ECO:0000313" key="2">
    <source>
        <dbReference type="EMBL" id="SDZ06953.1"/>
    </source>
</evidence>
<keyword evidence="1" id="KW-1133">Transmembrane helix</keyword>
<evidence type="ECO:0000256" key="1">
    <source>
        <dbReference type="SAM" id="Phobius"/>
    </source>
</evidence>
<dbReference type="RefSeq" id="WP_092553349.1">
    <property type="nucleotide sequence ID" value="NZ_FNPZ01000002.1"/>
</dbReference>
<dbReference type="OrthoDB" id="3177419at2"/>
<sequence length="78" mass="8462">MIEWGSFLAVAIASLVSTAVVVSLYSFGLRFRGLTHPDARTGEQVRPAYATVLSYLCFGLSACAVLYGIYLIVPFFHG</sequence>
<organism evidence="2 3">
    <name type="scientific">Herbiconiux ginsengi</name>
    <dbReference type="NCBI Taxonomy" id="381665"/>
    <lineage>
        <taxon>Bacteria</taxon>
        <taxon>Bacillati</taxon>
        <taxon>Actinomycetota</taxon>
        <taxon>Actinomycetes</taxon>
        <taxon>Micrococcales</taxon>
        <taxon>Microbacteriaceae</taxon>
        <taxon>Herbiconiux</taxon>
    </lineage>
</organism>
<protein>
    <submittedName>
        <fullName evidence="2">Uncharacterized protein</fullName>
    </submittedName>
</protein>
<dbReference type="Proteomes" id="UP000198891">
    <property type="component" value="Unassembled WGS sequence"/>
</dbReference>
<keyword evidence="1" id="KW-0472">Membrane</keyword>
<feature type="transmembrane region" description="Helical" evidence="1">
    <location>
        <begin position="6"/>
        <end position="27"/>
    </location>
</feature>
<proteinExistence type="predicted"/>
<dbReference type="EMBL" id="FNPZ01000002">
    <property type="protein sequence ID" value="SDZ06953.1"/>
    <property type="molecule type" value="Genomic_DNA"/>
</dbReference>
<dbReference type="STRING" id="381665.SAMN05216554_2232"/>
<reference evidence="2 3" key="1">
    <citation type="submission" date="2016-10" db="EMBL/GenBank/DDBJ databases">
        <authorList>
            <person name="de Groot N.N."/>
        </authorList>
    </citation>
    <scope>NUCLEOTIDE SEQUENCE [LARGE SCALE GENOMIC DNA]</scope>
    <source>
        <strain evidence="2 3">CGMCC 4.3491</strain>
    </source>
</reference>
<accession>A0A1H3Q145</accession>